<evidence type="ECO:0000256" key="3">
    <source>
        <dbReference type="ARBA" id="ARBA00022989"/>
    </source>
</evidence>
<keyword evidence="4 6" id="KW-0472">Membrane</keyword>
<evidence type="ECO:0000313" key="9">
    <source>
        <dbReference type="Proteomes" id="UP001162480"/>
    </source>
</evidence>
<dbReference type="GO" id="GO:0016020">
    <property type="term" value="C:membrane"/>
    <property type="evidence" value="ECO:0007669"/>
    <property type="project" value="UniProtKB-SubCell"/>
</dbReference>
<feature type="transmembrane region" description="Helical" evidence="6">
    <location>
        <begin position="97"/>
        <end position="117"/>
    </location>
</feature>
<feature type="transmembrane region" description="Helical" evidence="6">
    <location>
        <begin position="124"/>
        <end position="147"/>
    </location>
</feature>
<protein>
    <submittedName>
        <fullName evidence="8">Membrane GPR155-like isoform X3</fullName>
    </submittedName>
</protein>
<comment type="subcellular location">
    <subcellularLocation>
        <location evidence="1">Membrane</location>
        <topology evidence="1">Multi-pass membrane protein</topology>
    </subcellularLocation>
</comment>
<dbReference type="Gene3D" id="1.20.1070.10">
    <property type="entry name" value="Rhodopsin 7-helix transmembrane proteins"/>
    <property type="match status" value="1"/>
</dbReference>
<feature type="transmembrane region" description="Helical" evidence="6">
    <location>
        <begin position="376"/>
        <end position="397"/>
    </location>
</feature>
<dbReference type="GO" id="GO:0035556">
    <property type="term" value="P:intracellular signal transduction"/>
    <property type="evidence" value="ECO:0007669"/>
    <property type="project" value="InterPro"/>
</dbReference>
<dbReference type="SUPFAM" id="SSF81321">
    <property type="entry name" value="Family A G protein-coupled receptor-like"/>
    <property type="match status" value="1"/>
</dbReference>
<feature type="transmembrane region" description="Helical" evidence="6">
    <location>
        <begin position="705"/>
        <end position="725"/>
    </location>
</feature>
<feature type="transmembrane region" description="Helical" evidence="6">
    <location>
        <begin position="336"/>
        <end position="356"/>
    </location>
</feature>
<evidence type="ECO:0000256" key="1">
    <source>
        <dbReference type="ARBA" id="ARBA00004141"/>
    </source>
</evidence>
<dbReference type="EMBL" id="OX597821">
    <property type="protein sequence ID" value="CAI9727376.1"/>
    <property type="molecule type" value="Genomic_DNA"/>
</dbReference>
<accession>A0AA36B593</accession>
<feature type="transmembrane region" description="Helical" evidence="6">
    <location>
        <begin position="671"/>
        <end position="693"/>
    </location>
</feature>
<feature type="transmembrane region" description="Helical" evidence="6">
    <location>
        <begin position="442"/>
        <end position="465"/>
    </location>
</feature>
<dbReference type="PANTHER" id="PTHR22829:SF5">
    <property type="entry name" value="INTEGRAL MEMBRANE PROTEIN GPR155"/>
    <property type="match status" value="1"/>
</dbReference>
<dbReference type="InterPro" id="IPR004776">
    <property type="entry name" value="Mem_transp_PIN-like"/>
</dbReference>
<dbReference type="InterPro" id="IPR000591">
    <property type="entry name" value="DEP_dom"/>
</dbReference>
<feature type="transmembrane region" description="Helical" evidence="6">
    <location>
        <begin position="404"/>
        <end position="422"/>
    </location>
</feature>
<dbReference type="PANTHER" id="PTHR22829">
    <property type="entry name" value="DEP DOMAIN PROTEIN"/>
    <property type="match status" value="1"/>
</dbReference>
<dbReference type="AlphaFoldDB" id="A0AA36B593"/>
<dbReference type="Proteomes" id="UP001162480">
    <property type="component" value="Chromosome 8"/>
</dbReference>
<feature type="transmembrane region" description="Helical" evidence="6">
    <location>
        <begin position="266"/>
        <end position="292"/>
    </location>
</feature>
<keyword evidence="9" id="KW-1185">Reference proteome</keyword>
<evidence type="ECO:0000256" key="4">
    <source>
        <dbReference type="ARBA" id="ARBA00023136"/>
    </source>
</evidence>
<feature type="transmembrane region" description="Helical" evidence="6">
    <location>
        <begin position="518"/>
        <end position="538"/>
    </location>
</feature>
<feature type="domain" description="DEP" evidence="7">
    <location>
        <begin position="778"/>
        <end position="843"/>
    </location>
</feature>
<dbReference type="InterPro" id="IPR051832">
    <property type="entry name" value="mTOR-Rac_regulators"/>
</dbReference>
<evidence type="ECO:0000256" key="6">
    <source>
        <dbReference type="SAM" id="Phobius"/>
    </source>
</evidence>
<feature type="transmembrane region" description="Helical" evidence="6">
    <location>
        <begin position="233"/>
        <end position="254"/>
    </location>
</feature>
<feature type="transmembrane region" description="Helical" evidence="6">
    <location>
        <begin position="67"/>
        <end position="85"/>
    </location>
</feature>
<dbReference type="Pfam" id="PF03547">
    <property type="entry name" value="Mem_trans"/>
    <property type="match status" value="1"/>
</dbReference>
<name>A0AA36B593_OCTVU</name>
<feature type="compositionally biased region" description="Basic and acidic residues" evidence="5">
    <location>
        <begin position="560"/>
        <end position="569"/>
    </location>
</feature>
<proteinExistence type="predicted"/>
<feature type="transmembrane region" description="Helical" evidence="6">
    <location>
        <begin position="159"/>
        <end position="183"/>
    </location>
</feature>
<dbReference type="PROSITE" id="PS50186">
    <property type="entry name" value="DEP"/>
    <property type="match status" value="1"/>
</dbReference>
<dbReference type="GO" id="GO:0030514">
    <property type="term" value="P:negative regulation of BMP signaling pathway"/>
    <property type="evidence" value="ECO:0007669"/>
    <property type="project" value="TreeGrafter"/>
</dbReference>
<organism evidence="8 9">
    <name type="scientific">Octopus vulgaris</name>
    <name type="common">Common octopus</name>
    <dbReference type="NCBI Taxonomy" id="6645"/>
    <lineage>
        <taxon>Eukaryota</taxon>
        <taxon>Metazoa</taxon>
        <taxon>Spiralia</taxon>
        <taxon>Lophotrochozoa</taxon>
        <taxon>Mollusca</taxon>
        <taxon>Cephalopoda</taxon>
        <taxon>Coleoidea</taxon>
        <taxon>Octopodiformes</taxon>
        <taxon>Octopoda</taxon>
        <taxon>Incirrata</taxon>
        <taxon>Octopodidae</taxon>
        <taxon>Octopus</taxon>
    </lineage>
</organism>
<keyword evidence="2 6" id="KW-0812">Transmembrane</keyword>
<feature type="compositionally biased region" description="Polar residues" evidence="5">
    <location>
        <begin position="570"/>
        <end position="580"/>
    </location>
</feature>
<evidence type="ECO:0000256" key="2">
    <source>
        <dbReference type="ARBA" id="ARBA00022692"/>
    </source>
</evidence>
<evidence type="ECO:0000313" key="8">
    <source>
        <dbReference type="EMBL" id="CAI9727376.1"/>
    </source>
</evidence>
<feature type="transmembrane region" description="Helical" evidence="6">
    <location>
        <begin position="36"/>
        <end position="55"/>
    </location>
</feature>
<reference evidence="8" key="1">
    <citation type="submission" date="2023-08" db="EMBL/GenBank/DDBJ databases">
        <authorList>
            <person name="Alioto T."/>
            <person name="Alioto T."/>
            <person name="Gomez Garrido J."/>
        </authorList>
    </citation>
    <scope>NUCLEOTIDE SEQUENCE</scope>
</reference>
<sequence length="843" mass="95725">MILLEAISTCLLELRQSIMNNSTIAPSPGDCSINNLYPAIVQCFAVIFAGYWAGWTKIITFKTGKSIGIFVWNFCLPAMVMQGMWELRWEEVNYKFILCVLVSKLIIFTLVILVTFITYRPINFGYAGIFGIFTTCSNDFALGYPILKALYGDNSIYLKYIYLFAPISLALINPICFIMMEIHKNRNPDNFQENRKQPYVNLKILVDVIKNPIVFMTILGIMFNFIFQQTIPIIIKNILTVLGNAFAASALFYLGLNLVGKTKNQLGIQLVVPFLLVLAKTLLLPLVTWQVIYIVKPGANANETSSLSMNGFLYGTFPTAPSAFIYASQYSIATSIIASGLVLCTIFSAPLMFISARMMTFLSHHPSIYSKIIRDTTFDISTLSLAFCVWICVIFVITRRWKKVPHLFTLCLAISQIFRAIGLICCHSDRKLFNWQHYVEFIFINVGDLSSNSWACLLSITICILRTRQKTEWLQNHFLFALIGFGLPVFLTGILFLISWKYYSVSIDPTLQYGLIQIVIKFVILLISITITSAALIIGQRKQKDKYQLMSSNSNQTDKNLQERSENAEFNHSLQETLPPSSINNDVEVNDFFEFENQTSQSSVNFTSFEEQNIEDLDLSPNSTDLNDSKVHLLENYFHAEPSTINSDIDKIEITSQEELPEESLQISKHIILLLCLLFSMCISLFLNFWRLISGKKTGTYVEVVFFHGVLSSGLGLILFVIFGFDVKMRLGAFLASCRCFKCCSEGDGINKIDGATQLKCHQFKKYHKTNCRGDIERDIRYNLKVYRAVFPGKLLCKWLVDAGLAGDNSEAIEYAVRLLQGNEIKSVNKKKNYFNTMHLYSF</sequence>
<keyword evidence="3 6" id="KW-1133">Transmembrane helix</keyword>
<evidence type="ECO:0000256" key="5">
    <source>
        <dbReference type="SAM" id="MobiDB-lite"/>
    </source>
</evidence>
<evidence type="ECO:0000259" key="7">
    <source>
        <dbReference type="PROSITE" id="PS50186"/>
    </source>
</evidence>
<feature type="transmembrane region" description="Helical" evidence="6">
    <location>
        <begin position="312"/>
        <end position="329"/>
    </location>
</feature>
<dbReference type="Gene3D" id="1.10.10.10">
    <property type="entry name" value="Winged helix-like DNA-binding domain superfamily/Winged helix DNA-binding domain"/>
    <property type="match status" value="1"/>
</dbReference>
<feature type="region of interest" description="Disordered" evidence="5">
    <location>
        <begin position="553"/>
        <end position="580"/>
    </location>
</feature>
<feature type="transmembrane region" description="Helical" evidence="6">
    <location>
        <begin position="477"/>
        <end position="498"/>
    </location>
</feature>
<dbReference type="InterPro" id="IPR036388">
    <property type="entry name" value="WH-like_DNA-bd_sf"/>
</dbReference>
<dbReference type="InterPro" id="IPR036390">
    <property type="entry name" value="WH_DNA-bd_sf"/>
</dbReference>
<feature type="transmembrane region" description="Helical" evidence="6">
    <location>
        <begin position="204"/>
        <end position="227"/>
    </location>
</feature>
<dbReference type="SUPFAM" id="SSF46785">
    <property type="entry name" value="Winged helix' DNA-binding domain"/>
    <property type="match status" value="1"/>
</dbReference>
<dbReference type="GO" id="GO:0055085">
    <property type="term" value="P:transmembrane transport"/>
    <property type="evidence" value="ECO:0007669"/>
    <property type="project" value="InterPro"/>
</dbReference>
<gene>
    <name evidence="8" type="ORF">OCTVUL_1B027329</name>
</gene>